<protein>
    <submittedName>
        <fullName evidence="1">Uncharacterized protein</fullName>
    </submittedName>
</protein>
<dbReference type="Proteomes" id="UP000011713">
    <property type="component" value="Unassembled WGS sequence"/>
</dbReference>
<proteinExistence type="predicted"/>
<dbReference type="EMBL" id="JH598466">
    <property type="status" value="NOT_ANNOTATED_CDS"/>
    <property type="molecule type" value="Genomic_DNA"/>
</dbReference>
<dbReference type="InParanoid" id="M4C5V2"/>
<dbReference type="HOGENOM" id="CLU_3145713_0_0_1"/>
<evidence type="ECO:0000313" key="2">
    <source>
        <dbReference type="Proteomes" id="UP000011713"/>
    </source>
</evidence>
<reference evidence="1" key="2">
    <citation type="submission" date="2015-06" db="UniProtKB">
        <authorList>
            <consortium name="EnsemblProtists"/>
        </authorList>
    </citation>
    <scope>IDENTIFICATION</scope>
    <source>
        <strain evidence="1">Emoy2</strain>
    </source>
</reference>
<evidence type="ECO:0000313" key="1">
    <source>
        <dbReference type="EnsemblProtists" id="HpaP814481"/>
    </source>
</evidence>
<keyword evidence="2" id="KW-1185">Reference proteome</keyword>
<reference evidence="2" key="1">
    <citation type="journal article" date="2010" name="Science">
        <title>Signatures of adaptation to obligate biotrophy in the Hyaloperonospora arabidopsidis genome.</title>
        <authorList>
            <person name="Baxter L."/>
            <person name="Tripathy S."/>
            <person name="Ishaque N."/>
            <person name="Boot N."/>
            <person name="Cabral A."/>
            <person name="Kemen E."/>
            <person name="Thines M."/>
            <person name="Ah-Fong A."/>
            <person name="Anderson R."/>
            <person name="Badejoko W."/>
            <person name="Bittner-Eddy P."/>
            <person name="Boore J.L."/>
            <person name="Chibucos M.C."/>
            <person name="Coates M."/>
            <person name="Dehal P."/>
            <person name="Delehaunty K."/>
            <person name="Dong S."/>
            <person name="Downton P."/>
            <person name="Dumas B."/>
            <person name="Fabro G."/>
            <person name="Fronick C."/>
            <person name="Fuerstenberg S.I."/>
            <person name="Fulton L."/>
            <person name="Gaulin E."/>
            <person name="Govers F."/>
            <person name="Hughes L."/>
            <person name="Humphray S."/>
            <person name="Jiang R.H."/>
            <person name="Judelson H."/>
            <person name="Kamoun S."/>
            <person name="Kyung K."/>
            <person name="Meijer H."/>
            <person name="Minx P."/>
            <person name="Morris P."/>
            <person name="Nelson J."/>
            <person name="Phuntumart V."/>
            <person name="Qutob D."/>
            <person name="Rehmany A."/>
            <person name="Rougon-Cardoso A."/>
            <person name="Ryden P."/>
            <person name="Torto-Alalibo T."/>
            <person name="Studholme D."/>
            <person name="Wang Y."/>
            <person name="Win J."/>
            <person name="Wood J."/>
            <person name="Clifton S.W."/>
            <person name="Rogers J."/>
            <person name="Van den Ackerveken G."/>
            <person name="Jones J.D."/>
            <person name="McDowell J.M."/>
            <person name="Beynon J."/>
            <person name="Tyler B.M."/>
        </authorList>
    </citation>
    <scope>NUCLEOTIDE SEQUENCE [LARGE SCALE GENOMIC DNA]</scope>
    <source>
        <strain evidence="2">Emoy2</strain>
    </source>
</reference>
<organism evidence="1 2">
    <name type="scientific">Hyaloperonospora arabidopsidis (strain Emoy2)</name>
    <name type="common">Downy mildew agent</name>
    <name type="synonym">Peronospora arabidopsidis</name>
    <dbReference type="NCBI Taxonomy" id="559515"/>
    <lineage>
        <taxon>Eukaryota</taxon>
        <taxon>Sar</taxon>
        <taxon>Stramenopiles</taxon>
        <taxon>Oomycota</taxon>
        <taxon>Peronosporomycetes</taxon>
        <taxon>Peronosporales</taxon>
        <taxon>Peronosporaceae</taxon>
        <taxon>Hyaloperonospora</taxon>
    </lineage>
</organism>
<name>M4C5V2_HYAAE</name>
<dbReference type="VEuPathDB" id="FungiDB:HpaG814481"/>
<dbReference type="EnsemblProtists" id="HpaT814481">
    <property type="protein sequence ID" value="HpaP814481"/>
    <property type="gene ID" value="HpaG814481"/>
</dbReference>
<accession>M4C5V2</accession>
<sequence length="49" mass="5657">MRPFPGIFRRTRSTSWGFKRLILPLRVNRRPLPPSTPVSLQILGPIRSS</sequence>
<dbReference type="AlphaFoldDB" id="M4C5V2"/>